<keyword evidence="1" id="KW-0472">Membrane</keyword>
<protein>
    <submittedName>
        <fullName evidence="2">Uncharacterized protein</fullName>
    </submittedName>
</protein>
<dbReference type="EMBL" id="CP054621">
    <property type="protein sequence ID" value="QKS54396.1"/>
    <property type="molecule type" value="Genomic_DNA"/>
</dbReference>
<organism evidence="2 3">
    <name type="scientific">Azospirillum oryzae</name>
    <dbReference type="NCBI Taxonomy" id="286727"/>
    <lineage>
        <taxon>Bacteria</taxon>
        <taxon>Pseudomonadati</taxon>
        <taxon>Pseudomonadota</taxon>
        <taxon>Alphaproteobacteria</taxon>
        <taxon>Rhodospirillales</taxon>
        <taxon>Azospirillaceae</taxon>
        <taxon>Azospirillum</taxon>
    </lineage>
</organism>
<geneLocation type="plasmid" evidence="2 3">
    <name>unnamed6</name>
</geneLocation>
<dbReference type="KEGG" id="aoz:HUE56_28540"/>
<feature type="transmembrane region" description="Helical" evidence="1">
    <location>
        <begin position="6"/>
        <end position="23"/>
    </location>
</feature>
<gene>
    <name evidence="2" type="ORF">HUE56_28540</name>
</gene>
<sequence>MTEAKLGLILTSVAVIVVAVALHRQRALGRNGLVTVIAATAAVFAAMFFTQ</sequence>
<evidence type="ECO:0000313" key="2">
    <source>
        <dbReference type="EMBL" id="QKS54396.1"/>
    </source>
</evidence>
<reference evidence="2 3" key="1">
    <citation type="submission" date="2020-06" db="EMBL/GenBank/DDBJ databases">
        <title>Complete genome of Azosprillum oryzae KACC14407.</title>
        <authorList>
            <person name="Kim M."/>
            <person name="Park Y.-J."/>
            <person name="Shin J.-H."/>
        </authorList>
    </citation>
    <scope>NUCLEOTIDE SEQUENCE [LARGE SCALE GENOMIC DNA]</scope>
    <source>
        <strain evidence="2 3">KACC 14407</strain>
        <plasmid evidence="2 3">unnamed6</plasmid>
    </source>
</reference>
<dbReference type="RefSeq" id="WP_174757539.1">
    <property type="nucleotide sequence ID" value="NZ_BSOV01000011.1"/>
</dbReference>
<evidence type="ECO:0000313" key="3">
    <source>
        <dbReference type="Proteomes" id="UP000509702"/>
    </source>
</evidence>
<name>A0A6N1AS22_9PROT</name>
<keyword evidence="2" id="KW-0614">Plasmid</keyword>
<proteinExistence type="predicted"/>
<feature type="transmembrane region" description="Helical" evidence="1">
    <location>
        <begin position="32"/>
        <end position="50"/>
    </location>
</feature>
<keyword evidence="3" id="KW-1185">Reference proteome</keyword>
<dbReference type="AlphaFoldDB" id="A0A6N1AS22"/>
<keyword evidence="1" id="KW-0812">Transmembrane</keyword>
<evidence type="ECO:0000256" key="1">
    <source>
        <dbReference type="SAM" id="Phobius"/>
    </source>
</evidence>
<dbReference type="Proteomes" id="UP000509702">
    <property type="component" value="Plasmid unnamed6"/>
</dbReference>
<keyword evidence="1" id="KW-1133">Transmembrane helix</keyword>
<accession>A0A6N1AS22</accession>